<keyword evidence="1" id="KW-0732">Signal</keyword>
<dbReference type="SUPFAM" id="SSF54106">
    <property type="entry name" value="LysM domain"/>
    <property type="match status" value="1"/>
</dbReference>
<comment type="caution">
    <text evidence="3">The sequence shown here is derived from an EMBL/GenBank/DDBJ whole genome shotgun (WGS) entry which is preliminary data.</text>
</comment>
<gene>
    <name evidence="3" type="ORF">ACMD2_24814</name>
</gene>
<dbReference type="CDD" id="cd00118">
    <property type="entry name" value="LysM"/>
    <property type="match status" value="1"/>
</dbReference>
<evidence type="ECO:0000313" key="3">
    <source>
        <dbReference type="EMBL" id="OAY70410.1"/>
    </source>
</evidence>
<dbReference type="PANTHER" id="PTHR33734:SF35">
    <property type="entry name" value="LYSM DOMAIN-CONTAINING GPI-ANCHORED PROTEIN 1"/>
    <property type="match status" value="1"/>
</dbReference>
<dbReference type="AlphaFoldDB" id="A0A199V0J4"/>
<evidence type="ECO:0000313" key="4">
    <source>
        <dbReference type="Proteomes" id="UP000092600"/>
    </source>
</evidence>
<dbReference type="SMART" id="SM00257">
    <property type="entry name" value="LysM"/>
    <property type="match status" value="2"/>
</dbReference>
<dbReference type="STRING" id="4615.A0A199V0J4"/>
<feature type="chain" id="PRO_5008285562" evidence="1">
    <location>
        <begin position="24"/>
        <end position="217"/>
    </location>
</feature>
<name>A0A199V0J4_ANACO</name>
<reference evidence="3 4" key="1">
    <citation type="journal article" date="2016" name="DNA Res.">
        <title>The draft genome of MD-2 pineapple using hybrid error correction of long reads.</title>
        <authorList>
            <person name="Redwan R.M."/>
            <person name="Saidin A."/>
            <person name="Kumar S.V."/>
        </authorList>
    </citation>
    <scope>NUCLEOTIDE SEQUENCE [LARGE SCALE GENOMIC DNA]</scope>
    <source>
        <strain evidence="4">cv. MD2</strain>
        <tissue evidence="3">Leaf</tissue>
    </source>
</reference>
<proteinExistence type="predicted"/>
<feature type="domain" description="LysM" evidence="2">
    <location>
        <begin position="104"/>
        <end position="152"/>
    </location>
</feature>
<dbReference type="EMBL" id="LSRQ01003927">
    <property type="protein sequence ID" value="OAY70410.1"/>
    <property type="molecule type" value="Genomic_DNA"/>
</dbReference>
<dbReference type="PROSITE" id="PS51782">
    <property type="entry name" value="LYSM"/>
    <property type="match status" value="2"/>
</dbReference>
<dbReference type="InterPro" id="IPR036779">
    <property type="entry name" value="LysM_dom_sf"/>
</dbReference>
<feature type="non-terminal residue" evidence="3">
    <location>
        <position position="217"/>
    </location>
</feature>
<dbReference type="InterPro" id="IPR018392">
    <property type="entry name" value="LysM"/>
</dbReference>
<sequence length="217" mass="22524">MVVPPLVFFFFFLLLSLPLLSLSKSTIEPCSGSDTCPALVGYTLYADLKVSEVAALFGADPFALLAANAVDASSSPDPILPAGLFLRVPVPCACSDGIRRSVATRYTTRPADTLASLAASVYGGLVSADQIREANALPPDPAALDPGQTLVVPLPCACFNSTDNLLPAIYLSYVVRDGDSVPAIAARFATTVTDVMNVNGMGSPVIRPGDILAIPLP</sequence>
<dbReference type="Proteomes" id="UP000092600">
    <property type="component" value="Unassembled WGS sequence"/>
</dbReference>
<dbReference type="PANTHER" id="PTHR33734">
    <property type="entry name" value="LYSM DOMAIN-CONTAINING GPI-ANCHORED PROTEIN 2"/>
    <property type="match status" value="1"/>
</dbReference>
<dbReference type="Gene3D" id="3.10.350.10">
    <property type="entry name" value="LysM domain"/>
    <property type="match status" value="2"/>
</dbReference>
<evidence type="ECO:0000256" key="1">
    <source>
        <dbReference type="SAM" id="SignalP"/>
    </source>
</evidence>
<protein>
    <submittedName>
        <fullName evidence="3">LysM domain-containing GPI-anchored protein 1</fullName>
    </submittedName>
</protein>
<dbReference type="Pfam" id="PF01476">
    <property type="entry name" value="LysM"/>
    <property type="match status" value="2"/>
</dbReference>
<organism evidence="3 4">
    <name type="scientific">Ananas comosus</name>
    <name type="common">Pineapple</name>
    <name type="synonym">Ananas ananas</name>
    <dbReference type="NCBI Taxonomy" id="4615"/>
    <lineage>
        <taxon>Eukaryota</taxon>
        <taxon>Viridiplantae</taxon>
        <taxon>Streptophyta</taxon>
        <taxon>Embryophyta</taxon>
        <taxon>Tracheophyta</taxon>
        <taxon>Spermatophyta</taxon>
        <taxon>Magnoliopsida</taxon>
        <taxon>Liliopsida</taxon>
        <taxon>Poales</taxon>
        <taxon>Bromeliaceae</taxon>
        <taxon>Bromelioideae</taxon>
        <taxon>Ananas</taxon>
    </lineage>
</organism>
<accession>A0A199V0J4</accession>
<evidence type="ECO:0000259" key="2">
    <source>
        <dbReference type="PROSITE" id="PS51782"/>
    </source>
</evidence>
<feature type="signal peptide" evidence="1">
    <location>
        <begin position="1"/>
        <end position="23"/>
    </location>
</feature>
<feature type="domain" description="LysM" evidence="2">
    <location>
        <begin position="171"/>
        <end position="214"/>
    </location>
</feature>